<accession>A0AAD6TX71</accession>
<keyword evidence="3" id="KW-1185">Reference proteome</keyword>
<dbReference type="AlphaFoldDB" id="A0AAD6TX71"/>
<dbReference type="Gene3D" id="1.10.443.10">
    <property type="entry name" value="Intergrase catalytic core"/>
    <property type="match status" value="1"/>
</dbReference>
<dbReference type="InterPro" id="IPR011010">
    <property type="entry name" value="DNA_brk_join_enz"/>
</dbReference>
<dbReference type="EMBL" id="JARJCN010000044">
    <property type="protein sequence ID" value="KAJ7082705.1"/>
    <property type="molecule type" value="Genomic_DNA"/>
</dbReference>
<evidence type="ECO:0000313" key="2">
    <source>
        <dbReference type="EMBL" id="KAJ7082705.1"/>
    </source>
</evidence>
<dbReference type="GO" id="GO:0003677">
    <property type="term" value="F:DNA binding"/>
    <property type="evidence" value="ECO:0007669"/>
    <property type="project" value="InterPro"/>
</dbReference>
<protein>
    <submittedName>
        <fullName evidence="2">Uncharacterized protein</fullName>
    </submittedName>
</protein>
<name>A0AAD6TX71_9AGAR</name>
<keyword evidence="1" id="KW-0233">DNA recombination</keyword>
<dbReference type="GO" id="GO:0006310">
    <property type="term" value="P:DNA recombination"/>
    <property type="evidence" value="ECO:0007669"/>
    <property type="project" value="UniProtKB-KW"/>
</dbReference>
<sequence length="238" mass="27421">MQRCLKFLREKKLIKESDNFFTSTPNKLAPLCICAWIMEECDELNFDGTLKPTSQVRDSYNHAQKMRAAMTYAFGRLFGLGSLPWHTSEVSQKMVGNPSVSETVATYMTSLRRRKVRAGETATSARAITQETLCKLYHFNHRPEVAEIKEYAAGSRKHVKTPHEWGGGRARRLLTLAYVLSFLCLLRFDEVLKIQMQDIEWVSDTCIKLTLPFRKTNQFGGEHVNRLLRQARLTHTVY</sequence>
<evidence type="ECO:0000256" key="1">
    <source>
        <dbReference type="ARBA" id="ARBA00023172"/>
    </source>
</evidence>
<gene>
    <name evidence="2" type="ORF">B0H15DRAFT_785580</name>
</gene>
<comment type="caution">
    <text evidence="2">The sequence shown here is derived from an EMBL/GenBank/DDBJ whole genome shotgun (WGS) entry which is preliminary data.</text>
</comment>
<proteinExistence type="predicted"/>
<organism evidence="2 3">
    <name type="scientific">Mycena belliarum</name>
    <dbReference type="NCBI Taxonomy" id="1033014"/>
    <lineage>
        <taxon>Eukaryota</taxon>
        <taxon>Fungi</taxon>
        <taxon>Dikarya</taxon>
        <taxon>Basidiomycota</taxon>
        <taxon>Agaricomycotina</taxon>
        <taxon>Agaricomycetes</taxon>
        <taxon>Agaricomycetidae</taxon>
        <taxon>Agaricales</taxon>
        <taxon>Marasmiineae</taxon>
        <taxon>Mycenaceae</taxon>
        <taxon>Mycena</taxon>
    </lineage>
</organism>
<dbReference type="Proteomes" id="UP001222325">
    <property type="component" value="Unassembled WGS sequence"/>
</dbReference>
<dbReference type="SUPFAM" id="SSF56349">
    <property type="entry name" value="DNA breaking-rejoining enzymes"/>
    <property type="match status" value="1"/>
</dbReference>
<dbReference type="InterPro" id="IPR013762">
    <property type="entry name" value="Integrase-like_cat_sf"/>
</dbReference>
<dbReference type="GO" id="GO:0015074">
    <property type="term" value="P:DNA integration"/>
    <property type="evidence" value="ECO:0007669"/>
    <property type="project" value="InterPro"/>
</dbReference>
<evidence type="ECO:0000313" key="3">
    <source>
        <dbReference type="Proteomes" id="UP001222325"/>
    </source>
</evidence>
<reference evidence="2" key="1">
    <citation type="submission" date="2023-03" db="EMBL/GenBank/DDBJ databases">
        <title>Massive genome expansion in bonnet fungi (Mycena s.s.) driven by repeated elements and novel gene families across ecological guilds.</title>
        <authorList>
            <consortium name="Lawrence Berkeley National Laboratory"/>
            <person name="Harder C.B."/>
            <person name="Miyauchi S."/>
            <person name="Viragh M."/>
            <person name="Kuo A."/>
            <person name="Thoen E."/>
            <person name="Andreopoulos B."/>
            <person name="Lu D."/>
            <person name="Skrede I."/>
            <person name="Drula E."/>
            <person name="Henrissat B."/>
            <person name="Morin E."/>
            <person name="Kohler A."/>
            <person name="Barry K."/>
            <person name="LaButti K."/>
            <person name="Morin E."/>
            <person name="Salamov A."/>
            <person name="Lipzen A."/>
            <person name="Mereny Z."/>
            <person name="Hegedus B."/>
            <person name="Baldrian P."/>
            <person name="Stursova M."/>
            <person name="Weitz H."/>
            <person name="Taylor A."/>
            <person name="Grigoriev I.V."/>
            <person name="Nagy L.G."/>
            <person name="Martin F."/>
            <person name="Kauserud H."/>
        </authorList>
    </citation>
    <scope>NUCLEOTIDE SEQUENCE</scope>
    <source>
        <strain evidence="2">CBHHK173m</strain>
    </source>
</reference>